<reference evidence="3 4" key="1">
    <citation type="submission" date="2023-01" db="EMBL/GenBank/DDBJ databases">
        <title>Complete genome sequence of Roseicyclus marinus strain Dej080120_10.</title>
        <authorList>
            <person name="Ueki S."/>
            <person name="Maruyama F."/>
        </authorList>
    </citation>
    <scope>NUCLEOTIDE SEQUENCE [LARGE SCALE GENOMIC DNA]</scope>
    <source>
        <strain evidence="3 4">Dej080120_10</strain>
    </source>
</reference>
<feature type="signal peptide" evidence="2">
    <location>
        <begin position="1"/>
        <end position="20"/>
    </location>
</feature>
<dbReference type="Gene3D" id="3.40.190.150">
    <property type="entry name" value="Bordetella uptake gene, domain 1"/>
    <property type="match status" value="1"/>
</dbReference>
<dbReference type="InterPro" id="IPR005064">
    <property type="entry name" value="BUG"/>
</dbReference>
<feature type="chain" id="PRO_5045670533" evidence="2">
    <location>
        <begin position="21"/>
        <end position="320"/>
    </location>
</feature>
<evidence type="ECO:0000313" key="3">
    <source>
        <dbReference type="EMBL" id="BDW84036.1"/>
    </source>
</evidence>
<dbReference type="Proteomes" id="UP001337723">
    <property type="component" value="Chromosome"/>
</dbReference>
<dbReference type="AlphaFoldDB" id="A0AA48HH30"/>
<sequence length="320" mass="34221">MVSLKATVITTFTAASLAVAASPAAADYPERTVEVIHSYGPGGGTDNFVRAVAAPFQEVAGESMVPISIQGGSGIPAFANLMQRPRDGYTMMAISPDEIINHALGRIDMADFAPVARVQFDQGMIVVPASSPFQTIQELMEHARANPGDLTIGITGAAGFDDTVIGLWNIETGAELTTVPFGSAEMVSNTLGGQVDAMHEEYGPARGLIESGDMRPLVVFSEERLPVLPDVPTAVELGYNVTLGRWRAFAMPAGVDPEIVNAMYSLVEQSVASDSYREFEEQAALQFRSELLDPAEFQAFIDTEVETYTRVLDALGLLNN</sequence>
<protein>
    <submittedName>
        <fullName evidence="3">Exported protein</fullName>
    </submittedName>
</protein>
<name>A0AA48HH30_9RHOB</name>
<dbReference type="SUPFAM" id="SSF53850">
    <property type="entry name" value="Periplasmic binding protein-like II"/>
    <property type="match status" value="1"/>
</dbReference>
<dbReference type="CDD" id="cd07012">
    <property type="entry name" value="PBP2_Bug_TTT"/>
    <property type="match status" value="1"/>
</dbReference>
<dbReference type="Gene3D" id="3.40.190.10">
    <property type="entry name" value="Periplasmic binding protein-like II"/>
    <property type="match status" value="1"/>
</dbReference>
<keyword evidence="2" id="KW-0732">Signal</keyword>
<dbReference type="PANTHER" id="PTHR42928:SF5">
    <property type="entry name" value="BLR1237 PROTEIN"/>
    <property type="match status" value="1"/>
</dbReference>
<dbReference type="PIRSF" id="PIRSF017082">
    <property type="entry name" value="YflP"/>
    <property type="match status" value="1"/>
</dbReference>
<keyword evidence="4" id="KW-1185">Reference proteome</keyword>
<dbReference type="KEGG" id="rmai:MACH21_02130"/>
<gene>
    <name evidence="3" type="ORF">MACH21_02130</name>
</gene>
<proteinExistence type="inferred from homology"/>
<evidence type="ECO:0000313" key="4">
    <source>
        <dbReference type="Proteomes" id="UP001337723"/>
    </source>
</evidence>
<accession>A0AA48HH30</accession>
<dbReference type="Pfam" id="PF03401">
    <property type="entry name" value="TctC"/>
    <property type="match status" value="1"/>
</dbReference>
<evidence type="ECO:0000256" key="1">
    <source>
        <dbReference type="ARBA" id="ARBA00006987"/>
    </source>
</evidence>
<dbReference type="InterPro" id="IPR042100">
    <property type="entry name" value="Bug_dom1"/>
</dbReference>
<dbReference type="PANTHER" id="PTHR42928">
    <property type="entry name" value="TRICARBOXYLATE-BINDING PROTEIN"/>
    <property type="match status" value="1"/>
</dbReference>
<dbReference type="RefSeq" id="WP_338273548.1">
    <property type="nucleotide sequence ID" value="NZ_AP027266.1"/>
</dbReference>
<comment type="similarity">
    <text evidence="1">Belongs to the UPF0065 (bug) family.</text>
</comment>
<evidence type="ECO:0000256" key="2">
    <source>
        <dbReference type="SAM" id="SignalP"/>
    </source>
</evidence>
<dbReference type="EMBL" id="AP027266">
    <property type="protein sequence ID" value="BDW84036.1"/>
    <property type="molecule type" value="Genomic_DNA"/>
</dbReference>
<organism evidence="3 4">
    <name type="scientific">Roseicyclus marinus</name>
    <dbReference type="NCBI Taxonomy" id="2161673"/>
    <lineage>
        <taxon>Bacteria</taxon>
        <taxon>Pseudomonadati</taxon>
        <taxon>Pseudomonadota</taxon>
        <taxon>Alphaproteobacteria</taxon>
        <taxon>Rhodobacterales</taxon>
        <taxon>Roseobacteraceae</taxon>
        <taxon>Roseicyclus</taxon>
    </lineage>
</organism>